<dbReference type="SUPFAM" id="SSF54534">
    <property type="entry name" value="FKBP-like"/>
    <property type="match status" value="1"/>
</dbReference>
<evidence type="ECO:0000256" key="10">
    <source>
        <dbReference type="ARBA" id="ARBA00029986"/>
    </source>
</evidence>
<dbReference type="GO" id="GO:0043022">
    <property type="term" value="F:ribosome binding"/>
    <property type="evidence" value="ECO:0007669"/>
    <property type="project" value="TreeGrafter"/>
</dbReference>
<evidence type="ECO:0000256" key="13">
    <source>
        <dbReference type="RuleBase" id="RU003914"/>
    </source>
</evidence>
<accession>A0A238GZM2</accession>
<evidence type="ECO:0000256" key="12">
    <source>
        <dbReference type="PROSITE-ProRule" id="PRU00277"/>
    </source>
</evidence>
<evidence type="ECO:0000313" key="16">
    <source>
        <dbReference type="Proteomes" id="UP000198460"/>
    </source>
</evidence>
<dbReference type="GO" id="GO:0051301">
    <property type="term" value="P:cell division"/>
    <property type="evidence" value="ECO:0007669"/>
    <property type="project" value="UniProtKB-KW"/>
</dbReference>
<dbReference type="EC" id="5.2.1.8" evidence="3 11"/>
<evidence type="ECO:0000256" key="9">
    <source>
        <dbReference type="ARBA" id="ARBA00023306"/>
    </source>
</evidence>
<dbReference type="EMBL" id="FXAN01000025">
    <property type="protein sequence ID" value="SMF98404.1"/>
    <property type="molecule type" value="Genomic_DNA"/>
</dbReference>
<evidence type="ECO:0000256" key="8">
    <source>
        <dbReference type="ARBA" id="ARBA00023235"/>
    </source>
</evidence>
<feature type="domain" description="PPIase FKBP-type" evidence="14">
    <location>
        <begin position="225"/>
        <end position="310"/>
    </location>
</feature>
<dbReference type="InterPro" id="IPR037041">
    <property type="entry name" value="Trigger_fac_C_sf"/>
</dbReference>
<keyword evidence="5 11" id="KW-0132">Cell division</keyword>
<dbReference type="SUPFAM" id="SSF109998">
    <property type="entry name" value="Triger factor/SurA peptide-binding domain-like"/>
    <property type="match status" value="1"/>
</dbReference>
<dbReference type="InterPro" id="IPR005215">
    <property type="entry name" value="Trig_fac"/>
</dbReference>
<dbReference type="GO" id="GO:0003755">
    <property type="term" value="F:peptidyl-prolyl cis-trans isomerase activity"/>
    <property type="evidence" value="ECO:0007669"/>
    <property type="project" value="UniProtKB-UniRule"/>
</dbReference>
<dbReference type="PROSITE" id="PS50059">
    <property type="entry name" value="FKBP_PPIASE"/>
    <property type="match status" value="1"/>
</dbReference>
<comment type="similarity">
    <text evidence="2 11 13">Belongs to the FKBP-type PPIase family. Tig subfamily.</text>
</comment>
<comment type="catalytic activity">
    <reaction evidence="1 11 12">
        <text>[protein]-peptidylproline (omega=180) = [protein]-peptidylproline (omega=0)</text>
        <dbReference type="Rhea" id="RHEA:16237"/>
        <dbReference type="Rhea" id="RHEA-COMP:10747"/>
        <dbReference type="Rhea" id="RHEA-COMP:10748"/>
        <dbReference type="ChEBI" id="CHEBI:83833"/>
        <dbReference type="ChEBI" id="CHEBI:83834"/>
        <dbReference type="EC" id="5.2.1.8"/>
    </reaction>
</comment>
<dbReference type="InterPro" id="IPR036611">
    <property type="entry name" value="Trigger_fac_ribosome-bd_sf"/>
</dbReference>
<evidence type="ECO:0000259" key="14">
    <source>
        <dbReference type="PROSITE" id="PS50059"/>
    </source>
</evidence>
<evidence type="ECO:0000256" key="6">
    <source>
        <dbReference type="ARBA" id="ARBA00023110"/>
    </source>
</evidence>
<keyword evidence="11" id="KW-0963">Cytoplasm</keyword>
<dbReference type="FunFam" id="3.10.50.40:FF:000001">
    <property type="entry name" value="Trigger factor"/>
    <property type="match status" value="1"/>
</dbReference>
<dbReference type="GO" id="GO:0051083">
    <property type="term" value="P:'de novo' cotranslational protein folding"/>
    <property type="evidence" value="ECO:0007669"/>
    <property type="project" value="TreeGrafter"/>
</dbReference>
<dbReference type="PANTHER" id="PTHR30560">
    <property type="entry name" value="TRIGGER FACTOR CHAPERONE AND PEPTIDYL-PROLYL CIS/TRANS ISOMERASE"/>
    <property type="match status" value="1"/>
</dbReference>
<keyword evidence="8 11" id="KW-0413">Isomerase</keyword>
<dbReference type="Proteomes" id="UP000198460">
    <property type="component" value="Unassembled WGS sequence"/>
</dbReference>
<organism evidence="15 16">
    <name type="scientific">Burkholderia singularis</name>
    <dbReference type="NCBI Taxonomy" id="1503053"/>
    <lineage>
        <taxon>Bacteria</taxon>
        <taxon>Pseudomonadati</taxon>
        <taxon>Pseudomonadota</taxon>
        <taxon>Betaproteobacteria</taxon>
        <taxon>Burkholderiales</taxon>
        <taxon>Burkholderiaceae</taxon>
        <taxon>Burkholderia</taxon>
        <taxon>pseudomallei group</taxon>
    </lineage>
</organism>
<dbReference type="NCBIfam" id="TIGR00115">
    <property type="entry name" value="tig"/>
    <property type="match status" value="1"/>
</dbReference>
<evidence type="ECO:0000313" key="15">
    <source>
        <dbReference type="EMBL" id="SMF98404.1"/>
    </source>
</evidence>
<dbReference type="SUPFAM" id="SSF102735">
    <property type="entry name" value="Trigger factor ribosome-binding domain"/>
    <property type="match status" value="1"/>
</dbReference>
<dbReference type="InterPro" id="IPR008881">
    <property type="entry name" value="Trigger_fac_ribosome-bd_bac"/>
</dbReference>
<evidence type="ECO:0000256" key="1">
    <source>
        <dbReference type="ARBA" id="ARBA00000971"/>
    </source>
</evidence>
<evidence type="ECO:0000256" key="11">
    <source>
        <dbReference type="HAMAP-Rule" id="MF_00303"/>
    </source>
</evidence>
<dbReference type="Pfam" id="PF00254">
    <property type="entry name" value="FKBP_C"/>
    <property type="match status" value="1"/>
</dbReference>
<keyword evidence="9 11" id="KW-0131">Cell cycle</keyword>
<evidence type="ECO:0000256" key="5">
    <source>
        <dbReference type="ARBA" id="ARBA00022618"/>
    </source>
</evidence>
<dbReference type="Gene3D" id="3.30.70.1050">
    <property type="entry name" value="Trigger factor ribosome-binding domain"/>
    <property type="match status" value="1"/>
</dbReference>
<reference evidence="15 16" key="1">
    <citation type="submission" date="2017-04" db="EMBL/GenBank/DDBJ databases">
        <authorList>
            <person name="Afonso C.L."/>
            <person name="Miller P.J."/>
            <person name="Scott M.A."/>
            <person name="Spackman E."/>
            <person name="Goraichik I."/>
            <person name="Dimitrov K.M."/>
            <person name="Suarez D.L."/>
            <person name="Swayne D.E."/>
        </authorList>
    </citation>
    <scope>NUCLEOTIDE SEQUENCE [LARGE SCALE GENOMIC DNA]</scope>
    <source>
        <strain evidence="15">LMG 28154</strain>
    </source>
</reference>
<dbReference type="Pfam" id="PF05697">
    <property type="entry name" value="Trigger_N"/>
    <property type="match status" value="1"/>
</dbReference>
<comment type="domain">
    <text evidence="11">Consists of 3 domains; the N-terminus binds the ribosome, the middle domain has PPIase activity, while the C-terminus has intrinsic chaperone activity on its own.</text>
</comment>
<evidence type="ECO:0000256" key="2">
    <source>
        <dbReference type="ARBA" id="ARBA00005464"/>
    </source>
</evidence>
<evidence type="ECO:0000256" key="7">
    <source>
        <dbReference type="ARBA" id="ARBA00023186"/>
    </source>
</evidence>
<dbReference type="InterPro" id="IPR046357">
    <property type="entry name" value="PPIase_dom_sf"/>
</dbReference>
<keyword evidence="6 11" id="KW-0697">Rotamase</keyword>
<dbReference type="GO" id="GO:0043335">
    <property type="term" value="P:protein unfolding"/>
    <property type="evidence" value="ECO:0007669"/>
    <property type="project" value="TreeGrafter"/>
</dbReference>
<comment type="subcellular location">
    <subcellularLocation>
        <location evidence="11">Cytoplasm</location>
    </subcellularLocation>
    <text evidence="11">About half TF is bound to the ribosome near the polypeptide exit tunnel while the other half is free in the cytoplasm.</text>
</comment>
<keyword evidence="7 11" id="KW-0143">Chaperone</keyword>
<dbReference type="Pfam" id="PF05698">
    <property type="entry name" value="Trigger_C"/>
    <property type="match status" value="1"/>
</dbReference>
<dbReference type="GO" id="GO:0015031">
    <property type="term" value="P:protein transport"/>
    <property type="evidence" value="ECO:0007669"/>
    <property type="project" value="UniProtKB-UniRule"/>
</dbReference>
<protein>
    <recommendedName>
        <fullName evidence="4 11">Trigger factor</fullName>
        <shortName evidence="11">TF</shortName>
        <ecNumber evidence="3 11">5.2.1.8</ecNumber>
    </recommendedName>
    <alternativeName>
        <fullName evidence="10 11">PPIase</fullName>
    </alternativeName>
</protein>
<dbReference type="GO" id="GO:0005737">
    <property type="term" value="C:cytoplasm"/>
    <property type="evidence" value="ECO:0007669"/>
    <property type="project" value="UniProtKB-SubCell"/>
</dbReference>
<dbReference type="InterPro" id="IPR001179">
    <property type="entry name" value="PPIase_FKBP_dom"/>
</dbReference>
<sequence length="501" mass="55780">MIDSSGQSRASSRRSWRNEWVNELCKRGVSACAARLARQGKQIRSNNFRTIEAMANVVENLGKLERRVTISLPKEVVQKEIDARIQKLAKNVRMPGFRPGKVPLKMVAQQYAGQVEAEVLSDKIGQEFFTISRSENLRVAGQPSFAPKEGEAADAYAFDATFEVYPEVKIGDLATAEVERSTTTIGDAEIDRTLDILRKQRVHFHARGESGEHGDGGADTAAQNGDRVTVDFVGKIDDVAFQGGTAEDFVFVLGEGRMLPEFETAALGLKVGESRAFDLKFPDDYHGKDVAGKTAQFTVTMKKVEWPHLPEIDADFAKSLGIEDGDLTKMRTEIKENLEREAKRRTQSIVKNQVMDALLKISELDVPKALVEQDQQRLVEMARQDLVQRGVPNAKDAPIPAEMFAEQAERRVKLGLVLAELVKANNLEAKPEQIRAEVDEFAKSYEDPKEVVRWYYSNQQRLAEMEAFVVESNVVDFVLSKAKVTDKEVSFEALASATAQA</sequence>
<dbReference type="Gene3D" id="1.10.3120.10">
    <property type="entry name" value="Trigger factor, C-terminal domain"/>
    <property type="match status" value="1"/>
</dbReference>
<dbReference type="GO" id="GO:0044183">
    <property type="term" value="F:protein folding chaperone"/>
    <property type="evidence" value="ECO:0007669"/>
    <property type="project" value="TreeGrafter"/>
</dbReference>
<name>A0A238GZM2_9BURK</name>
<evidence type="ECO:0000256" key="3">
    <source>
        <dbReference type="ARBA" id="ARBA00013194"/>
    </source>
</evidence>
<comment type="function">
    <text evidence="11">Involved in protein export. Acts as a chaperone by maintaining the newly synthesized protein in an open conformation. Functions as a peptidyl-prolyl cis-trans isomerase.</text>
</comment>
<proteinExistence type="inferred from homology"/>
<dbReference type="HAMAP" id="MF_00303">
    <property type="entry name" value="Trigger_factor_Tig"/>
    <property type="match status" value="1"/>
</dbReference>
<gene>
    <name evidence="11" type="primary">tig</name>
    <name evidence="15" type="ORF">BSIN_1688</name>
</gene>
<dbReference type="PANTHER" id="PTHR30560:SF3">
    <property type="entry name" value="TRIGGER FACTOR-LIKE PROTEIN TIG, CHLOROPLASTIC"/>
    <property type="match status" value="1"/>
</dbReference>
<dbReference type="AlphaFoldDB" id="A0A238GZM2"/>
<dbReference type="Gene3D" id="3.10.50.40">
    <property type="match status" value="1"/>
</dbReference>
<evidence type="ECO:0000256" key="4">
    <source>
        <dbReference type="ARBA" id="ARBA00016902"/>
    </source>
</evidence>
<dbReference type="InterPro" id="IPR008880">
    <property type="entry name" value="Trigger_fac_C"/>
</dbReference>
<dbReference type="InterPro" id="IPR027304">
    <property type="entry name" value="Trigger_fact/SurA_dom_sf"/>
</dbReference>